<comment type="caution">
    <text evidence="2">The sequence shown here is derived from an EMBL/GenBank/DDBJ whole genome shotgun (WGS) entry which is preliminary data.</text>
</comment>
<dbReference type="Pfam" id="PF10294">
    <property type="entry name" value="Methyltransf_16"/>
    <property type="match status" value="1"/>
</dbReference>
<feature type="region of interest" description="Disordered" evidence="1">
    <location>
        <begin position="43"/>
        <end position="63"/>
    </location>
</feature>
<gene>
    <name evidence="2" type="ORF">IV203_035612</name>
</gene>
<evidence type="ECO:0000313" key="2">
    <source>
        <dbReference type="EMBL" id="KAG7360513.1"/>
    </source>
</evidence>
<keyword evidence="3" id="KW-1185">Reference proteome</keyword>
<dbReference type="OrthoDB" id="46564at2759"/>
<dbReference type="GO" id="GO:0032259">
    <property type="term" value="P:methylation"/>
    <property type="evidence" value="ECO:0007669"/>
    <property type="project" value="UniProtKB-KW"/>
</dbReference>
<feature type="compositionally biased region" description="Acidic residues" evidence="1">
    <location>
        <begin position="50"/>
        <end position="63"/>
    </location>
</feature>
<dbReference type="InterPro" id="IPR019410">
    <property type="entry name" value="Methyltransf_16"/>
</dbReference>
<dbReference type="AlphaFoldDB" id="A0A9K3LFD7"/>
<name>A0A9K3LFD7_9STRA</name>
<organism evidence="2 3">
    <name type="scientific">Nitzschia inconspicua</name>
    <dbReference type="NCBI Taxonomy" id="303405"/>
    <lineage>
        <taxon>Eukaryota</taxon>
        <taxon>Sar</taxon>
        <taxon>Stramenopiles</taxon>
        <taxon>Ochrophyta</taxon>
        <taxon>Bacillariophyta</taxon>
        <taxon>Bacillariophyceae</taxon>
        <taxon>Bacillariophycidae</taxon>
        <taxon>Bacillariales</taxon>
        <taxon>Bacillariaceae</taxon>
        <taxon>Nitzschia</taxon>
    </lineage>
</organism>
<dbReference type="EMBL" id="JAGRRH010000013">
    <property type="protein sequence ID" value="KAG7360513.1"/>
    <property type="molecule type" value="Genomic_DNA"/>
</dbReference>
<evidence type="ECO:0000313" key="3">
    <source>
        <dbReference type="Proteomes" id="UP000693970"/>
    </source>
</evidence>
<evidence type="ECO:0000256" key="1">
    <source>
        <dbReference type="SAM" id="MobiDB-lite"/>
    </source>
</evidence>
<dbReference type="PANTHER" id="PTHR14614">
    <property type="entry name" value="HEPATOCELLULAR CARCINOMA-ASSOCIATED ANTIGEN"/>
    <property type="match status" value="1"/>
</dbReference>
<accession>A0A9K3LFD7</accession>
<proteinExistence type="predicted"/>
<reference evidence="2" key="2">
    <citation type="submission" date="2021-04" db="EMBL/GenBank/DDBJ databases">
        <authorList>
            <person name="Podell S."/>
        </authorList>
    </citation>
    <scope>NUCLEOTIDE SEQUENCE</scope>
    <source>
        <strain evidence="2">Hildebrandi</strain>
    </source>
</reference>
<protein>
    <submittedName>
        <fullName evidence="2">Lysine methyltransferase</fullName>
    </submittedName>
</protein>
<keyword evidence="2" id="KW-0808">Transferase</keyword>
<dbReference type="Proteomes" id="UP000693970">
    <property type="component" value="Unassembled WGS sequence"/>
</dbReference>
<sequence>MDLQKLLDDGIITKDTFEWLVPLWQQEVDDLREVQDARNSNHLFSIPTAEETETNNNDGDEDGLMLSKETIHNLEGITFSFWMDVGSTGHGNRLWHSSIAMCLYLKRNCQEWTVSQSSSSPSSSSTWRSLELGAGTALPSLYLGHLLSQENTFSPCFLHITDGKQYRNVRQILYSVSKQPSNILQRSLFRVSPHNWGESVEIEEDESTSFLVRECQGQYNSYDLILVSDCIYNPQYHKDLLKTIAATLRLPHNGCSGGKAVITFSLHGNTPDQDIWNFIDNTIPGLHYGDWRLTATPVDYKLSTLLQQPQVVEGRQGWDMEEIMKDMGLWTAHIEPKRWFSYLYEVTWVNKDRNS</sequence>
<reference evidence="2" key="1">
    <citation type="journal article" date="2021" name="Sci. Rep.">
        <title>Diploid genomic architecture of Nitzschia inconspicua, an elite biomass production diatom.</title>
        <authorList>
            <person name="Oliver A."/>
            <person name="Podell S."/>
            <person name="Pinowska A."/>
            <person name="Traller J.C."/>
            <person name="Smith S.R."/>
            <person name="McClure R."/>
            <person name="Beliaev A."/>
            <person name="Bohutskyi P."/>
            <person name="Hill E.A."/>
            <person name="Rabines A."/>
            <person name="Zheng H."/>
            <person name="Allen L.Z."/>
            <person name="Kuo A."/>
            <person name="Grigoriev I.V."/>
            <person name="Allen A.E."/>
            <person name="Hazlebeck D."/>
            <person name="Allen E.E."/>
        </authorList>
    </citation>
    <scope>NUCLEOTIDE SEQUENCE</scope>
    <source>
        <strain evidence="2">Hildebrandi</strain>
    </source>
</reference>
<dbReference type="GO" id="GO:0008168">
    <property type="term" value="F:methyltransferase activity"/>
    <property type="evidence" value="ECO:0007669"/>
    <property type="project" value="UniProtKB-KW"/>
</dbReference>
<keyword evidence="2" id="KW-0489">Methyltransferase</keyword>